<keyword evidence="6" id="KW-1185">Reference proteome</keyword>
<reference evidence="5 6" key="1">
    <citation type="journal article" date="2021" name="Int. J. Syst. Evol. Microbiol.">
        <title>Reticulibacter mediterranei gen. nov., sp. nov., within the new family Reticulibacteraceae fam. nov., and Ktedonospora formicarum gen. nov., sp. nov., Ktedonobacter robiniae sp. nov., Dictyobacter formicarum sp. nov. and Dictyobacter arantiisoli sp. nov., belonging to the class Ktedonobacteria.</title>
        <authorList>
            <person name="Yabe S."/>
            <person name="Zheng Y."/>
            <person name="Wang C.M."/>
            <person name="Sakai Y."/>
            <person name="Abe K."/>
            <person name="Yokota A."/>
            <person name="Donadio S."/>
            <person name="Cavaletti L."/>
            <person name="Monciardini P."/>
        </authorList>
    </citation>
    <scope>NUCLEOTIDE SEQUENCE [LARGE SCALE GENOMIC DNA]</scope>
    <source>
        <strain evidence="5 6">SOSP1-30</strain>
    </source>
</reference>
<evidence type="ECO:0000256" key="1">
    <source>
        <dbReference type="ARBA" id="ARBA00001933"/>
    </source>
</evidence>
<evidence type="ECO:0000313" key="5">
    <source>
        <dbReference type="EMBL" id="GHO60094.1"/>
    </source>
</evidence>
<gene>
    <name evidence="5" type="ORF">KSB_85690</name>
</gene>
<dbReference type="NCBIfam" id="TIGR03844">
    <property type="entry name" value="cysteate_syn"/>
    <property type="match status" value="1"/>
</dbReference>
<dbReference type="PANTHER" id="PTHR43050:SF1">
    <property type="entry name" value="SERINE RACEMASE"/>
    <property type="match status" value="1"/>
</dbReference>
<protein>
    <submittedName>
        <fullName evidence="5">Cysteate synthase</fullName>
    </submittedName>
</protein>
<dbReference type="InterPro" id="IPR036052">
    <property type="entry name" value="TrpB-like_PALP_sf"/>
</dbReference>
<accession>A0ABQ3V4I9</accession>
<comment type="cofactor">
    <cofactor evidence="1">
        <name>pyridoxal 5'-phosphate</name>
        <dbReference type="ChEBI" id="CHEBI:597326"/>
    </cofactor>
</comment>
<dbReference type="InterPro" id="IPR022401">
    <property type="entry name" value="Cysteate_synthase"/>
</dbReference>
<dbReference type="PANTHER" id="PTHR43050">
    <property type="entry name" value="SERINE / THREONINE RACEMASE FAMILY MEMBER"/>
    <property type="match status" value="1"/>
</dbReference>
<dbReference type="Pfam" id="PF00291">
    <property type="entry name" value="PALP"/>
    <property type="match status" value="1"/>
</dbReference>
<evidence type="ECO:0000259" key="4">
    <source>
        <dbReference type="Pfam" id="PF00291"/>
    </source>
</evidence>
<organism evidence="5 6">
    <name type="scientific">Ktedonobacter robiniae</name>
    <dbReference type="NCBI Taxonomy" id="2778365"/>
    <lineage>
        <taxon>Bacteria</taxon>
        <taxon>Bacillati</taxon>
        <taxon>Chloroflexota</taxon>
        <taxon>Ktedonobacteria</taxon>
        <taxon>Ktedonobacterales</taxon>
        <taxon>Ktedonobacteraceae</taxon>
        <taxon>Ktedonobacter</taxon>
    </lineage>
</organism>
<dbReference type="Gene3D" id="3.40.50.1100">
    <property type="match status" value="2"/>
</dbReference>
<evidence type="ECO:0000256" key="3">
    <source>
        <dbReference type="ARBA" id="ARBA00022898"/>
    </source>
</evidence>
<proteinExistence type="predicted"/>
<evidence type="ECO:0000313" key="6">
    <source>
        <dbReference type="Proteomes" id="UP000654345"/>
    </source>
</evidence>
<comment type="caution">
    <text evidence="5">The sequence shown here is derived from an EMBL/GenBank/DDBJ whole genome shotgun (WGS) entry which is preliminary data.</text>
</comment>
<dbReference type="SUPFAM" id="SSF53686">
    <property type="entry name" value="Tryptophan synthase beta subunit-like PLP-dependent enzymes"/>
    <property type="match status" value="1"/>
</dbReference>
<dbReference type="Proteomes" id="UP000654345">
    <property type="component" value="Unassembled WGS sequence"/>
</dbReference>
<sequence>MLDCDGEHQASLLIAEYAADTFTVDRQQPGMYRYHSWLPIVKNISGSSGTVTYQSKSLSQLTGLPFLWISFNGYWPEKGVKLETTTFKELEAYTVLSRLPEGFDDVLVVSSAGNTASAFAYICSQQKQPCLIILPESGLARMQFTESLDPCVKIVCLTGNVDYYDAIVLANRVAQREGFVLEGGVKNVARRAGLGVTMLNAVETIGRLPDYYFQAVGSGAGGIAVHEMARCLMKDTRFGNRYPRLMLGQNKPFAPIYHSWKAKRSSLIELSSDEGKRQIQSIVSKVLSNQKPPYAVRGGVFDVLVESQGDMLAASNQEIQQAMNTFYTAEGIDIDPAAGVAFATLLSELRASHIDRDAVVLLNVTGGGWEHKRAHCRLIPASPALRICDSELASGDVMDRIMGLF</sequence>
<dbReference type="InterPro" id="IPR001926">
    <property type="entry name" value="TrpB-like_PALP"/>
</dbReference>
<keyword evidence="2" id="KW-0174">Coenzyme M biosynthesis</keyword>
<keyword evidence="3" id="KW-0663">Pyridoxal phosphate</keyword>
<feature type="domain" description="Tryptophan synthase beta chain-like PALP" evidence="4">
    <location>
        <begin position="84"/>
        <end position="366"/>
    </location>
</feature>
<evidence type="ECO:0000256" key="2">
    <source>
        <dbReference type="ARBA" id="ARBA00022545"/>
    </source>
</evidence>
<dbReference type="EMBL" id="BNJG01000004">
    <property type="protein sequence ID" value="GHO60094.1"/>
    <property type="molecule type" value="Genomic_DNA"/>
</dbReference>
<name>A0ABQ3V4I9_9CHLR</name>